<accession>A0ABV6ZN47</accession>
<dbReference type="Proteomes" id="UP001595190">
    <property type="component" value="Unassembled WGS sequence"/>
</dbReference>
<dbReference type="EMBL" id="JBFNQD010000011">
    <property type="protein sequence ID" value="MEW9308984.1"/>
    <property type="molecule type" value="Genomic_DNA"/>
</dbReference>
<name>A0ABV6ZN47_9HYPH</name>
<gene>
    <name evidence="1" type="ORF">ABXS05_25775</name>
    <name evidence="2" type="ORF">ACETRX_28510</name>
</gene>
<evidence type="ECO:0000313" key="3">
    <source>
        <dbReference type="Proteomes" id="UP001555786"/>
    </source>
</evidence>
<sequence length="116" mass="11921">MGLLDNILGALQGQTGSSISDLVSQHLPDLLGQHGIDGLQGLTTQLSQSGLGEAVSSWIGNGENQAVTADQISQALGSPMVTSLAEKFGVDPAQASQFLADHLPQIISTFHGNQTA</sequence>
<dbReference type="Gene3D" id="1.10.10.690">
    <property type="entry name" value="YidB-like"/>
    <property type="match status" value="1"/>
</dbReference>
<reference evidence="2 4" key="2">
    <citation type="submission" date="2024-09" db="EMBL/GenBank/DDBJ databases">
        <title>Description of Labrys sedimenti sp. nov., isolated from a diclofenac-degrading enrichment culture, and genome-based reclassification of Labrys portucalensis as a later heterotypic synonym of Labrys neptuniae.</title>
        <authorList>
            <person name="Tancsics A."/>
            <person name="Csepanyi A."/>
        </authorList>
    </citation>
    <scope>NUCLEOTIDE SEQUENCE [LARGE SCALE GENOMIC DNA]</scope>
    <source>
        <strain evidence="2 4">LMG 23412</strain>
    </source>
</reference>
<dbReference type="InterPro" id="IPR045372">
    <property type="entry name" value="YidB"/>
</dbReference>
<dbReference type="InterPro" id="IPR027405">
    <property type="entry name" value="YidB-like"/>
</dbReference>
<organism evidence="2 4">
    <name type="scientific">Labrys neptuniae</name>
    <dbReference type="NCBI Taxonomy" id="376174"/>
    <lineage>
        <taxon>Bacteria</taxon>
        <taxon>Pseudomonadati</taxon>
        <taxon>Pseudomonadota</taxon>
        <taxon>Alphaproteobacteria</taxon>
        <taxon>Hyphomicrobiales</taxon>
        <taxon>Xanthobacteraceae</taxon>
        <taxon>Labrys</taxon>
    </lineage>
</organism>
<protein>
    <submittedName>
        <fullName evidence="2">YidB family protein</fullName>
    </submittedName>
</protein>
<evidence type="ECO:0000313" key="2">
    <source>
        <dbReference type="EMBL" id="MFC2253604.1"/>
    </source>
</evidence>
<dbReference type="Pfam" id="PF20159">
    <property type="entry name" value="YidB"/>
    <property type="match status" value="1"/>
</dbReference>
<proteinExistence type="predicted"/>
<reference evidence="1 3" key="1">
    <citation type="submission" date="2024-07" db="EMBL/GenBank/DDBJ databases">
        <title>Description of Labrys sedimenti sp. nov., isolated from a diclofenac-degrading enrichment culture.</title>
        <authorList>
            <person name="Tancsics A."/>
            <person name="Csepanyi A."/>
        </authorList>
    </citation>
    <scope>NUCLEOTIDE SEQUENCE [LARGE SCALE GENOMIC DNA]</scope>
    <source>
        <strain evidence="1 3">LMG 23578</strain>
    </source>
</reference>
<dbReference type="RefSeq" id="WP_367625831.1">
    <property type="nucleotide sequence ID" value="NZ_JBFNQD010000011.1"/>
</dbReference>
<dbReference type="EMBL" id="JBHGPK010000021">
    <property type="protein sequence ID" value="MFC2253604.1"/>
    <property type="molecule type" value="Genomic_DNA"/>
</dbReference>
<dbReference type="SUPFAM" id="SSF140804">
    <property type="entry name" value="YidB-like"/>
    <property type="match status" value="1"/>
</dbReference>
<comment type="caution">
    <text evidence="2">The sequence shown here is derived from an EMBL/GenBank/DDBJ whole genome shotgun (WGS) entry which is preliminary data.</text>
</comment>
<evidence type="ECO:0000313" key="4">
    <source>
        <dbReference type="Proteomes" id="UP001595190"/>
    </source>
</evidence>
<dbReference type="Proteomes" id="UP001555786">
    <property type="component" value="Unassembled WGS sequence"/>
</dbReference>
<evidence type="ECO:0000313" key="1">
    <source>
        <dbReference type="EMBL" id="MEW9308984.1"/>
    </source>
</evidence>
<keyword evidence="3" id="KW-1185">Reference proteome</keyword>